<dbReference type="InterPro" id="IPR025420">
    <property type="entry name" value="DUF4143"/>
</dbReference>
<dbReference type="InterPro" id="IPR027417">
    <property type="entry name" value="P-loop_NTPase"/>
</dbReference>
<dbReference type="PANTHER" id="PTHR33295">
    <property type="entry name" value="ATPASE"/>
    <property type="match status" value="1"/>
</dbReference>
<evidence type="ECO:0000259" key="2">
    <source>
        <dbReference type="Pfam" id="PF13635"/>
    </source>
</evidence>
<evidence type="ECO:0000313" key="3">
    <source>
        <dbReference type="EMBL" id="EFK96335.1"/>
    </source>
</evidence>
<dbReference type="Gene3D" id="3.40.50.300">
    <property type="entry name" value="P-loop containing nucleotide triphosphate hydrolases"/>
    <property type="match status" value="1"/>
</dbReference>
<gene>
    <name evidence="3" type="ORF">LDC_1629</name>
</gene>
<protein>
    <submittedName>
        <fullName evidence="3">ATPase (AAA+ superfamily)</fullName>
    </submittedName>
</protein>
<reference evidence="3" key="1">
    <citation type="submission" date="2010-07" db="EMBL/GenBank/DDBJ databases">
        <authorList>
            <consortium name="CONSOLIDER consortium CSD2007-00005"/>
            <person name="Guazzaroni M.-E."/>
            <person name="Richter M."/>
            <person name="Garcia-Salamanca A."/>
            <person name="Yarza P."/>
            <person name="Ferrer M."/>
        </authorList>
    </citation>
    <scope>NUCLEOTIDE SEQUENCE</scope>
</reference>
<sequence length="417" mass="49591">MAKKEDIIIKREIEDDIVKWLDSKEIIGIRGTRQCGKTTFLTRIIEILSKKKIKKENIHFINFEDDFEKEKFEKNPKDYINFFIKSNESKHYFLLDEVQYIKQAGKILKLIYDEIKNIKIIITGSSTLDLNEIGSFLVGRVLLFEMYPFSFAEFLKAKNERLYSYYLKKKVEFKNNDIKIEEIIFINELNNYLREYITYGGYPAVVIEEDIEKKKFLLKNLFLTYIEKDIVKVYGLRYKQRISDLIKYLSSINTSMINYNEIAGLTRIYEKELKEIFNILESTYVIKLIRPYHKNLSTELKKNPKVFFIDSGLRNIISGRFEFSDEEYGKLFENYVFCKIKQKNVNYWRTTAKAEVDFVLDQKIPIEVKLNPKITRSFRSFINTYKPEIGFVVNIKEFNKLKINSTKIYVVPGSILI</sequence>
<dbReference type="SUPFAM" id="SSF52540">
    <property type="entry name" value="P-loop containing nucleoside triphosphate hydrolases"/>
    <property type="match status" value="1"/>
</dbReference>
<evidence type="ECO:0000259" key="1">
    <source>
        <dbReference type="Pfam" id="PF13173"/>
    </source>
</evidence>
<comment type="caution">
    <text evidence="3">The sequence shown here is derived from an EMBL/GenBank/DDBJ whole genome shotgun (WGS) entry which is preliminary data.</text>
</comment>
<proteinExistence type="predicted"/>
<feature type="domain" description="DUF4143" evidence="2">
    <location>
        <begin position="227"/>
        <end position="370"/>
    </location>
</feature>
<reference evidence="3" key="2">
    <citation type="journal article" date="2011" name="Microb. Ecol.">
        <title>Taxonomic and Functional Metagenomic Profiling of the Microbial Community in the Anoxic Sediment of a Sub-saline Shallow Lake (Laguna de Carrizo, Central Spain).</title>
        <authorList>
            <person name="Ferrer M."/>
            <person name="Guazzaroni M.E."/>
            <person name="Richter M."/>
            <person name="Garcia-Salamanca A."/>
            <person name="Yarza P."/>
            <person name="Suarez-Suarez A."/>
            <person name="Solano J."/>
            <person name="Alcaide M."/>
            <person name="van Dillewijn P."/>
            <person name="Molina-Henares M.A."/>
            <person name="Lopez-Cortes N."/>
            <person name="Al-Ramahi Y."/>
            <person name="Guerrero C."/>
            <person name="Acosta A."/>
            <person name="de Eugenio L.I."/>
            <person name="Martinez V."/>
            <person name="Marques S."/>
            <person name="Rojo F."/>
            <person name="Santero E."/>
            <person name="Genilloud O."/>
            <person name="Perez-Perez J."/>
            <person name="Rossello-Mora R."/>
            <person name="Ramos J.L."/>
        </authorList>
    </citation>
    <scope>NUCLEOTIDE SEQUENCE</scope>
</reference>
<dbReference type="Pfam" id="PF13635">
    <property type="entry name" value="DUF4143"/>
    <property type="match status" value="1"/>
</dbReference>
<organism evidence="3">
    <name type="scientific">sediment metagenome</name>
    <dbReference type="NCBI Taxonomy" id="749907"/>
    <lineage>
        <taxon>unclassified sequences</taxon>
        <taxon>metagenomes</taxon>
        <taxon>ecological metagenomes</taxon>
    </lineage>
</organism>
<dbReference type="Pfam" id="PF13173">
    <property type="entry name" value="AAA_14"/>
    <property type="match status" value="1"/>
</dbReference>
<dbReference type="InterPro" id="IPR041682">
    <property type="entry name" value="AAA_14"/>
</dbReference>
<dbReference type="EMBL" id="ADZX01000509">
    <property type="protein sequence ID" value="EFK96335.1"/>
    <property type="molecule type" value="Genomic_DNA"/>
</dbReference>
<dbReference type="PANTHER" id="PTHR33295:SF7">
    <property type="entry name" value="ATPASE"/>
    <property type="match status" value="1"/>
</dbReference>
<feature type="domain" description="AAA" evidence="1">
    <location>
        <begin position="24"/>
        <end position="155"/>
    </location>
</feature>
<dbReference type="AlphaFoldDB" id="D9PJC0"/>
<accession>D9PJC0</accession>
<name>D9PJC0_9ZZZZ</name>